<organism evidence="1 2">
    <name type="scientific">Bifidobacterium erythrocebi</name>
    <dbReference type="NCBI Taxonomy" id="2675325"/>
    <lineage>
        <taxon>Bacteria</taxon>
        <taxon>Bacillati</taxon>
        <taxon>Actinomycetota</taxon>
        <taxon>Actinomycetes</taxon>
        <taxon>Bifidobacteriales</taxon>
        <taxon>Bifidobacteriaceae</taxon>
        <taxon>Bifidobacterium</taxon>
    </lineage>
</organism>
<proteinExistence type="predicted"/>
<comment type="caution">
    <text evidence="1">The sequence shown here is derived from an EMBL/GenBank/DDBJ whole genome shotgun (WGS) entry which is preliminary data.</text>
</comment>
<dbReference type="RefSeq" id="WP_240944897.1">
    <property type="nucleotide sequence ID" value="NZ_JAAIIF010000008.1"/>
</dbReference>
<evidence type="ECO:0000313" key="1">
    <source>
        <dbReference type="EMBL" id="NMM95960.1"/>
    </source>
</evidence>
<name>A0A7Y0ET67_9BIFI</name>
<gene>
    <name evidence="1" type="ORF">G1C98_0696</name>
</gene>
<accession>A0A7Y0ET67</accession>
<evidence type="ECO:0000313" key="2">
    <source>
        <dbReference type="Proteomes" id="UP000529710"/>
    </source>
</evidence>
<dbReference type="AlphaFoldDB" id="A0A7Y0ET67"/>
<keyword evidence="2" id="KW-1185">Reference proteome</keyword>
<dbReference type="EMBL" id="JAAIIF010000008">
    <property type="protein sequence ID" value="NMM95960.1"/>
    <property type="molecule type" value="Genomic_DNA"/>
</dbReference>
<sequence length="77" mass="8927">MNRSIAAFESLIDHYAGYLSNKGIQFNPQGFPILQPQMYLAEWPKLMVPYRDRKARFVHDPAHTVLCLFTGDARIYP</sequence>
<protein>
    <submittedName>
        <fullName evidence="1">Uncharacterized protein</fullName>
    </submittedName>
</protein>
<reference evidence="1 2" key="1">
    <citation type="submission" date="2020-02" db="EMBL/GenBank/DDBJ databases">
        <title>Characterization of phylogenetic diversity of novel bifidobacterial species isolated in Czech ZOOs.</title>
        <authorList>
            <person name="Lugli G.A."/>
            <person name="Vera N.B."/>
            <person name="Ventura M."/>
        </authorList>
    </citation>
    <scope>NUCLEOTIDE SEQUENCE [LARGE SCALE GENOMIC DNA]</scope>
    <source>
        <strain evidence="1 2">DSM 109960</strain>
    </source>
</reference>
<dbReference type="Proteomes" id="UP000529710">
    <property type="component" value="Unassembled WGS sequence"/>
</dbReference>